<name>A0A9D1PSS2_9FIRM</name>
<dbReference type="AlphaFoldDB" id="A0A9D1PSS2"/>
<sequence>QTLPYCEEFYKQTADVVRCLYKGYTENGFAERVFHLHLRYEGDNDEIYFRNYLIAHPDIAREYERLKLGLWKRFEHDRDGYMNGKTEFVKKYTTHAKNEPGCGRA</sequence>
<dbReference type="SUPFAM" id="SSF81301">
    <property type="entry name" value="Nucleotidyltransferase"/>
    <property type="match status" value="1"/>
</dbReference>
<dbReference type="InterPro" id="IPR043519">
    <property type="entry name" value="NT_sf"/>
</dbReference>
<protein>
    <submittedName>
        <fullName evidence="1">GrpB family protein</fullName>
    </submittedName>
</protein>
<reference evidence="1" key="1">
    <citation type="journal article" date="2021" name="PeerJ">
        <title>Extensive microbial diversity within the chicken gut microbiome revealed by metagenomics and culture.</title>
        <authorList>
            <person name="Gilroy R."/>
            <person name="Ravi A."/>
            <person name="Getino M."/>
            <person name="Pursley I."/>
            <person name="Horton D.L."/>
            <person name="Alikhan N.F."/>
            <person name="Baker D."/>
            <person name="Gharbi K."/>
            <person name="Hall N."/>
            <person name="Watson M."/>
            <person name="Adriaenssens E.M."/>
            <person name="Foster-Nyarko E."/>
            <person name="Jarju S."/>
            <person name="Secka A."/>
            <person name="Antonio M."/>
            <person name="Oren A."/>
            <person name="Chaudhuri R.R."/>
            <person name="La Ragione R."/>
            <person name="Hildebrand F."/>
            <person name="Pallen M.J."/>
        </authorList>
    </citation>
    <scope>NUCLEOTIDE SEQUENCE</scope>
    <source>
        <strain evidence="1">5790</strain>
    </source>
</reference>
<feature type="non-terminal residue" evidence="1">
    <location>
        <position position="1"/>
    </location>
</feature>
<evidence type="ECO:0000313" key="2">
    <source>
        <dbReference type="Proteomes" id="UP000824162"/>
    </source>
</evidence>
<reference evidence="1" key="2">
    <citation type="submission" date="2021-04" db="EMBL/GenBank/DDBJ databases">
        <authorList>
            <person name="Gilroy R."/>
        </authorList>
    </citation>
    <scope>NUCLEOTIDE SEQUENCE</scope>
    <source>
        <strain evidence="1">5790</strain>
    </source>
</reference>
<dbReference type="InterPro" id="IPR007344">
    <property type="entry name" value="GrpB/CoaE"/>
</dbReference>
<proteinExistence type="predicted"/>
<dbReference type="PANTHER" id="PTHR34822">
    <property type="entry name" value="GRPB DOMAIN PROTEIN (AFU_ORTHOLOGUE AFUA_1G01530)"/>
    <property type="match status" value="1"/>
</dbReference>
<organism evidence="1 2">
    <name type="scientific">Candidatus Monoglobus merdigallinarum</name>
    <dbReference type="NCBI Taxonomy" id="2838698"/>
    <lineage>
        <taxon>Bacteria</taxon>
        <taxon>Bacillati</taxon>
        <taxon>Bacillota</taxon>
        <taxon>Clostridia</taxon>
        <taxon>Monoglobales</taxon>
        <taxon>Monoglobaceae</taxon>
        <taxon>Monoglobus</taxon>
    </lineage>
</organism>
<evidence type="ECO:0000313" key="1">
    <source>
        <dbReference type="EMBL" id="HIV86264.1"/>
    </source>
</evidence>
<comment type="caution">
    <text evidence="1">The sequence shown here is derived from an EMBL/GenBank/DDBJ whole genome shotgun (WGS) entry which is preliminary data.</text>
</comment>
<dbReference type="Proteomes" id="UP000824162">
    <property type="component" value="Unassembled WGS sequence"/>
</dbReference>
<dbReference type="EMBL" id="DXIJ01000117">
    <property type="protein sequence ID" value="HIV86264.1"/>
    <property type="molecule type" value="Genomic_DNA"/>
</dbReference>
<dbReference type="PANTHER" id="PTHR34822:SF1">
    <property type="entry name" value="GRPB FAMILY PROTEIN"/>
    <property type="match status" value="1"/>
</dbReference>
<dbReference type="Gene3D" id="3.30.460.10">
    <property type="entry name" value="Beta Polymerase, domain 2"/>
    <property type="match status" value="1"/>
</dbReference>
<gene>
    <name evidence="1" type="ORF">H9900_05580</name>
</gene>
<accession>A0A9D1PSS2</accession>
<dbReference type="Pfam" id="PF04229">
    <property type="entry name" value="GrpB"/>
    <property type="match status" value="1"/>
</dbReference>